<accession>A0A2X1QCD1</accession>
<evidence type="ECO:0000313" key="3">
    <source>
        <dbReference type="Proteomes" id="UP000251123"/>
    </source>
</evidence>
<gene>
    <name evidence="2" type="primary">astB_2</name>
    <name evidence="2" type="ORF">NCTC9601_00657</name>
</gene>
<dbReference type="AlphaFoldDB" id="A0A2X1QCD1"/>
<sequence length="48" mass="5063">MSGFEANFDGLVGPTHHYAGLSVGNEASQNNRDGLSNPKKAALQGLYK</sequence>
<name>A0A2X1QCD1_KLEPN</name>
<dbReference type="Proteomes" id="UP000251123">
    <property type="component" value="Unassembled WGS sequence"/>
</dbReference>
<dbReference type="GO" id="GO:0009015">
    <property type="term" value="F:N-succinylarginine dihydrolase activity"/>
    <property type="evidence" value="ECO:0007669"/>
    <property type="project" value="UniProtKB-EC"/>
</dbReference>
<dbReference type="GO" id="GO:0006525">
    <property type="term" value="P:arginine metabolic process"/>
    <property type="evidence" value="ECO:0007669"/>
    <property type="project" value="InterPro"/>
</dbReference>
<organism evidence="2 3">
    <name type="scientific">Klebsiella pneumoniae</name>
    <dbReference type="NCBI Taxonomy" id="573"/>
    <lineage>
        <taxon>Bacteria</taxon>
        <taxon>Pseudomonadati</taxon>
        <taxon>Pseudomonadota</taxon>
        <taxon>Gammaproteobacteria</taxon>
        <taxon>Enterobacterales</taxon>
        <taxon>Enterobacteriaceae</taxon>
        <taxon>Klebsiella/Raoultella group</taxon>
        <taxon>Klebsiella</taxon>
        <taxon>Klebsiella pneumoniae complex</taxon>
    </lineage>
</organism>
<dbReference type="SUPFAM" id="SSF55909">
    <property type="entry name" value="Pentein"/>
    <property type="match status" value="1"/>
</dbReference>
<dbReference type="Gene3D" id="3.75.10.20">
    <property type="entry name" value="Succinylarginine dihydrolase"/>
    <property type="match status" value="1"/>
</dbReference>
<protein>
    <submittedName>
        <fullName evidence="2">Succinylarginine dihydrolase</fullName>
        <ecNumber evidence="2">3.5.3.23</ecNumber>
    </submittedName>
</protein>
<dbReference type="EMBL" id="UASN01000008">
    <property type="protein sequence ID" value="SPX53124.1"/>
    <property type="molecule type" value="Genomic_DNA"/>
</dbReference>
<reference evidence="2 3" key="1">
    <citation type="submission" date="2018-06" db="EMBL/GenBank/DDBJ databases">
        <authorList>
            <consortium name="Pathogen Informatics"/>
            <person name="Doyle S."/>
        </authorList>
    </citation>
    <scope>NUCLEOTIDE SEQUENCE [LARGE SCALE GENOMIC DNA]</scope>
    <source>
        <strain evidence="2 3">NCTC9601</strain>
    </source>
</reference>
<feature type="compositionally biased region" description="Polar residues" evidence="1">
    <location>
        <begin position="25"/>
        <end position="34"/>
    </location>
</feature>
<dbReference type="RefSeq" id="WP_180819189.1">
    <property type="nucleotide sequence ID" value="NZ_JARWTY010000001.1"/>
</dbReference>
<dbReference type="Pfam" id="PF04996">
    <property type="entry name" value="AstB"/>
    <property type="match status" value="1"/>
</dbReference>
<evidence type="ECO:0000313" key="2">
    <source>
        <dbReference type="EMBL" id="SPX53124.1"/>
    </source>
</evidence>
<dbReference type="InterPro" id="IPR007079">
    <property type="entry name" value="SuccinylArg_d-Hdrlase_AstB"/>
</dbReference>
<evidence type="ECO:0000256" key="1">
    <source>
        <dbReference type="SAM" id="MobiDB-lite"/>
    </source>
</evidence>
<dbReference type="EC" id="3.5.3.23" evidence="2"/>
<keyword evidence="2" id="KW-0378">Hydrolase</keyword>
<proteinExistence type="predicted"/>
<feature type="region of interest" description="Disordered" evidence="1">
    <location>
        <begin position="19"/>
        <end position="48"/>
    </location>
</feature>
<dbReference type="InterPro" id="IPR037031">
    <property type="entry name" value="AstB_sf"/>
</dbReference>